<sequence>MASPQPQRDEDNTRRKSPPRRLHREIVRLRLQLRDQLRAQCSRFCARRREILTPAFQNGLGLALVVGGGIWLLAAGHPLALALLYAGLAIWLATRENPR</sequence>
<evidence type="ECO:0000313" key="3">
    <source>
        <dbReference type="EMBL" id="ASV73248.1"/>
    </source>
</evidence>
<accession>A0A286RBA8</accession>
<organism evidence="3 4">
    <name type="scientific">Thermogutta terrifontis</name>
    <dbReference type="NCBI Taxonomy" id="1331910"/>
    <lineage>
        <taxon>Bacteria</taxon>
        <taxon>Pseudomonadati</taxon>
        <taxon>Planctomycetota</taxon>
        <taxon>Planctomycetia</taxon>
        <taxon>Pirellulales</taxon>
        <taxon>Thermoguttaceae</taxon>
        <taxon>Thermogutta</taxon>
    </lineage>
</organism>
<keyword evidence="2" id="KW-0472">Membrane</keyword>
<keyword evidence="2" id="KW-0812">Transmembrane</keyword>
<keyword evidence="2" id="KW-1133">Transmembrane helix</keyword>
<evidence type="ECO:0000256" key="2">
    <source>
        <dbReference type="SAM" id="Phobius"/>
    </source>
</evidence>
<dbReference type="EMBL" id="CP018477">
    <property type="protein sequence ID" value="ASV73248.1"/>
    <property type="molecule type" value="Genomic_DNA"/>
</dbReference>
<evidence type="ECO:0000313" key="4">
    <source>
        <dbReference type="Proteomes" id="UP000215086"/>
    </source>
</evidence>
<dbReference type="KEGG" id="ttf:THTE_0646"/>
<evidence type="ECO:0000256" key="1">
    <source>
        <dbReference type="SAM" id="MobiDB-lite"/>
    </source>
</evidence>
<feature type="transmembrane region" description="Helical" evidence="2">
    <location>
        <begin position="70"/>
        <end position="93"/>
    </location>
</feature>
<feature type="region of interest" description="Disordered" evidence="1">
    <location>
        <begin position="1"/>
        <end position="21"/>
    </location>
</feature>
<protein>
    <submittedName>
        <fullName evidence="3">Uncharacterized protein</fullName>
    </submittedName>
</protein>
<gene>
    <name evidence="3" type="ORF">THTE_0646</name>
</gene>
<dbReference type="AlphaFoldDB" id="A0A286RBA8"/>
<dbReference type="RefSeq" id="WP_095413917.1">
    <property type="nucleotide sequence ID" value="NZ_CP018477.1"/>
</dbReference>
<name>A0A286RBA8_9BACT</name>
<proteinExistence type="predicted"/>
<keyword evidence="4" id="KW-1185">Reference proteome</keyword>
<reference evidence="3 4" key="1">
    <citation type="journal article" name="Front. Microbiol.">
        <title>Sugar Metabolism of the First Thermophilic Planctomycete Thermogutta terrifontis: Comparative Genomic and Transcriptomic Approaches.</title>
        <authorList>
            <person name="Elcheninov A.G."/>
            <person name="Menzel P."/>
            <person name="Gudbergsdottir S.R."/>
            <person name="Slesarev A.I."/>
            <person name="Kadnikov V.V."/>
            <person name="Krogh A."/>
            <person name="Bonch-Osmolovskaya E.A."/>
            <person name="Peng X."/>
            <person name="Kublanov I.V."/>
        </authorList>
    </citation>
    <scope>NUCLEOTIDE SEQUENCE [LARGE SCALE GENOMIC DNA]</scope>
    <source>
        <strain evidence="3 4">R1</strain>
    </source>
</reference>
<dbReference type="Proteomes" id="UP000215086">
    <property type="component" value="Chromosome"/>
</dbReference>